<dbReference type="PANTHER" id="PTHR39598">
    <property type="entry name" value="AUSTINOL SYNTHESIS PROTEIN F-RELATED"/>
    <property type="match status" value="1"/>
</dbReference>
<dbReference type="InterPro" id="IPR050977">
    <property type="entry name" value="Fungal_Meroterpenoid_Isomerase"/>
</dbReference>
<evidence type="ECO:0000313" key="1">
    <source>
        <dbReference type="EMBL" id="CAI6013778.1"/>
    </source>
</evidence>
<organism evidence="1 2">
    <name type="scientific">Clonostachys chloroleuca</name>
    <dbReference type="NCBI Taxonomy" id="1926264"/>
    <lineage>
        <taxon>Eukaryota</taxon>
        <taxon>Fungi</taxon>
        <taxon>Dikarya</taxon>
        <taxon>Ascomycota</taxon>
        <taxon>Pezizomycotina</taxon>
        <taxon>Sordariomycetes</taxon>
        <taxon>Hypocreomycetidae</taxon>
        <taxon>Hypocreales</taxon>
        <taxon>Bionectriaceae</taxon>
        <taxon>Clonostachys</taxon>
    </lineage>
</organism>
<gene>
    <name evidence="1" type="ORF">CCHLO57077_00019000</name>
</gene>
<dbReference type="EMBL" id="CABFNP030000406">
    <property type="protein sequence ID" value="CAI6013778.1"/>
    <property type="molecule type" value="Genomic_DNA"/>
</dbReference>
<dbReference type="PANTHER" id="PTHR39598:SF1">
    <property type="entry name" value="AUSTINOID BIOSYNTHESIS CLUSTERS PROTEIN F-RELATED"/>
    <property type="match status" value="1"/>
</dbReference>
<comment type="caution">
    <text evidence="1">The sequence shown here is derived from an EMBL/GenBank/DDBJ whole genome shotgun (WGS) entry which is preliminary data.</text>
</comment>
<protein>
    <submittedName>
        <fullName evidence="1">Uncharacterized protein</fullName>
    </submittedName>
</protein>
<accession>A0AA35LPS2</accession>
<dbReference type="AlphaFoldDB" id="A0AA35LPS2"/>
<dbReference type="SUPFAM" id="SSF54427">
    <property type="entry name" value="NTF2-like"/>
    <property type="match status" value="1"/>
</dbReference>
<evidence type="ECO:0000313" key="2">
    <source>
        <dbReference type="Proteomes" id="UP001160390"/>
    </source>
</evidence>
<keyword evidence="2" id="KW-1185">Reference proteome</keyword>
<proteinExistence type="predicted"/>
<dbReference type="InterPro" id="IPR032710">
    <property type="entry name" value="NTF2-like_dom_sf"/>
</dbReference>
<reference evidence="1" key="1">
    <citation type="submission" date="2023-01" db="EMBL/GenBank/DDBJ databases">
        <authorList>
            <person name="Piombo E."/>
        </authorList>
    </citation>
    <scope>NUCLEOTIDE SEQUENCE</scope>
</reference>
<sequence length="168" mass="18562">MSDQSTPSSETLIATAKAFFKVFDALDPSTIEHVQTDSYKHQMAPASLGLPAIFTKQTFAEHLGRLGGALSNFPMTLIKTYANPTLSQVTIWAKSAPIFRENLKDGNPGDWNIKNEYIWVLTMDKSGRKVDEVLEFLDSKTTELLMPLVFRALGNKAKIDGTPETGPQ</sequence>
<dbReference type="Proteomes" id="UP001160390">
    <property type="component" value="Unassembled WGS sequence"/>
</dbReference>
<name>A0AA35LPS2_9HYPO</name>